<comment type="caution">
    <text evidence="1">The sequence shown here is derived from an EMBL/GenBank/DDBJ whole genome shotgun (WGS) entry which is preliminary data.</text>
</comment>
<keyword evidence="2" id="KW-1185">Reference proteome</keyword>
<reference evidence="1 2" key="1">
    <citation type="submission" date="2016-03" db="EMBL/GenBank/DDBJ databases">
        <title>EvidentialGene: Evidence-directed Construction of Genes on Genomes.</title>
        <authorList>
            <person name="Gilbert D.G."/>
            <person name="Choi J.-H."/>
            <person name="Mockaitis K."/>
            <person name="Colbourne J."/>
            <person name="Pfrender M."/>
        </authorList>
    </citation>
    <scope>NUCLEOTIDE SEQUENCE [LARGE SCALE GENOMIC DNA]</scope>
    <source>
        <strain evidence="1 2">Xinb3</strain>
        <tissue evidence="1">Complete organism</tissue>
    </source>
</reference>
<organism evidence="1 2">
    <name type="scientific">Daphnia magna</name>
    <dbReference type="NCBI Taxonomy" id="35525"/>
    <lineage>
        <taxon>Eukaryota</taxon>
        <taxon>Metazoa</taxon>
        <taxon>Ecdysozoa</taxon>
        <taxon>Arthropoda</taxon>
        <taxon>Crustacea</taxon>
        <taxon>Branchiopoda</taxon>
        <taxon>Diplostraca</taxon>
        <taxon>Cladocera</taxon>
        <taxon>Anomopoda</taxon>
        <taxon>Daphniidae</taxon>
        <taxon>Daphnia</taxon>
    </lineage>
</organism>
<sequence>MKKIQDDDDAGQLLQLHVGNQADIARPHNSGNTVDITRLSETADSDHNEVNSAVHVQLISSKEDILKELALLYVRKKLSLSVLGATAKLKVALGHKIPIDPIDYTPNH</sequence>
<name>A0A162BZ63_9CRUS</name>
<dbReference type="EMBL" id="LRGB01014414">
    <property type="protein sequence ID" value="KZR99200.1"/>
    <property type="molecule type" value="Genomic_DNA"/>
</dbReference>
<evidence type="ECO:0000313" key="1">
    <source>
        <dbReference type="EMBL" id="KZR99200.1"/>
    </source>
</evidence>
<accession>A0A162BZ63</accession>
<proteinExistence type="predicted"/>
<dbReference type="AlphaFoldDB" id="A0A162BZ63"/>
<gene>
    <name evidence="1" type="ORF">APZ42_005036</name>
</gene>
<feature type="non-terminal residue" evidence="1">
    <location>
        <position position="108"/>
    </location>
</feature>
<evidence type="ECO:0000313" key="2">
    <source>
        <dbReference type="Proteomes" id="UP000076858"/>
    </source>
</evidence>
<protein>
    <submittedName>
        <fullName evidence="1">Uncharacterized protein</fullName>
    </submittedName>
</protein>
<dbReference type="Proteomes" id="UP000076858">
    <property type="component" value="Unassembled WGS sequence"/>
</dbReference>